<dbReference type="RefSeq" id="WP_435368808.1">
    <property type="nucleotide sequence ID" value="NZ_BAABWU010000001.1"/>
</dbReference>
<dbReference type="PANTHER" id="PTHR32282">
    <property type="entry name" value="BINDING PROTEIN TRANSPEPTIDASE, PUTATIVE-RELATED"/>
    <property type="match status" value="1"/>
</dbReference>
<feature type="domain" description="Glycosyl transferase family 51" evidence="13">
    <location>
        <begin position="53"/>
        <end position="217"/>
    </location>
</feature>
<organism evidence="15 16">
    <name type="scientific">Pseudophaeobacter arcticus</name>
    <dbReference type="NCBI Taxonomy" id="385492"/>
    <lineage>
        <taxon>Bacteria</taxon>
        <taxon>Pseudomonadati</taxon>
        <taxon>Pseudomonadota</taxon>
        <taxon>Alphaproteobacteria</taxon>
        <taxon>Rhodobacterales</taxon>
        <taxon>Paracoccaceae</taxon>
        <taxon>Pseudophaeobacter</taxon>
    </lineage>
</organism>
<keyword evidence="6" id="KW-0328">Glycosyltransferase</keyword>
<evidence type="ECO:0000256" key="11">
    <source>
        <dbReference type="ARBA" id="ARBA00049902"/>
    </source>
</evidence>
<dbReference type="Proteomes" id="UP001441944">
    <property type="component" value="Unassembled WGS sequence"/>
</dbReference>
<evidence type="ECO:0000256" key="5">
    <source>
        <dbReference type="ARBA" id="ARBA00022670"/>
    </source>
</evidence>
<comment type="catalytic activity">
    <reaction evidence="11">
        <text>[GlcNAc-(1-&gt;4)-Mur2Ac(oyl-L-Ala-gamma-D-Glu-L-Lys-D-Ala-D-Ala)](n)-di-trans,octa-cis-undecaprenyl diphosphate + beta-D-GlcNAc-(1-&gt;4)-Mur2Ac(oyl-L-Ala-gamma-D-Glu-L-Lys-D-Ala-D-Ala)-di-trans,octa-cis-undecaprenyl diphosphate = [GlcNAc-(1-&gt;4)-Mur2Ac(oyl-L-Ala-gamma-D-Glu-L-Lys-D-Ala-D-Ala)](n+1)-di-trans,octa-cis-undecaprenyl diphosphate + di-trans,octa-cis-undecaprenyl diphosphate + H(+)</text>
        <dbReference type="Rhea" id="RHEA:23708"/>
        <dbReference type="Rhea" id="RHEA-COMP:9602"/>
        <dbReference type="Rhea" id="RHEA-COMP:9603"/>
        <dbReference type="ChEBI" id="CHEBI:15378"/>
        <dbReference type="ChEBI" id="CHEBI:58405"/>
        <dbReference type="ChEBI" id="CHEBI:60033"/>
        <dbReference type="ChEBI" id="CHEBI:78435"/>
        <dbReference type="EC" id="2.4.99.28"/>
    </reaction>
</comment>
<dbReference type="InterPro" id="IPR023346">
    <property type="entry name" value="Lysozyme-like_dom_sf"/>
</dbReference>
<feature type="domain" description="Penicillin-binding C-terminal" evidence="14">
    <location>
        <begin position="588"/>
        <end position="667"/>
    </location>
</feature>
<name>A0ABQ0AGR8_9RHOB</name>
<protein>
    <recommendedName>
        <fullName evidence="10">peptidoglycan glycosyltransferase</fullName>
        <ecNumber evidence="10">2.4.99.28</ecNumber>
    </recommendedName>
</protein>
<evidence type="ECO:0000313" key="16">
    <source>
        <dbReference type="Proteomes" id="UP001441944"/>
    </source>
</evidence>
<dbReference type="SUPFAM" id="SSF56601">
    <property type="entry name" value="beta-lactamase/transpeptidase-like"/>
    <property type="match status" value="1"/>
</dbReference>
<dbReference type="InterPro" id="IPR011815">
    <property type="entry name" value="PBP_1c"/>
</dbReference>
<dbReference type="InterPro" id="IPR050396">
    <property type="entry name" value="Glycosyltr_51/Transpeptidase"/>
</dbReference>
<dbReference type="NCBIfam" id="TIGR02073">
    <property type="entry name" value="PBP_1c"/>
    <property type="match status" value="1"/>
</dbReference>
<evidence type="ECO:0000259" key="14">
    <source>
        <dbReference type="Pfam" id="PF06832"/>
    </source>
</evidence>
<keyword evidence="4" id="KW-0121">Carboxypeptidase</keyword>
<keyword evidence="16" id="KW-1185">Reference proteome</keyword>
<accession>A0ABQ0AGR8</accession>
<evidence type="ECO:0000256" key="4">
    <source>
        <dbReference type="ARBA" id="ARBA00022645"/>
    </source>
</evidence>
<evidence type="ECO:0000313" key="15">
    <source>
        <dbReference type="EMBL" id="GAA6195038.1"/>
    </source>
</evidence>
<comment type="pathway">
    <text evidence="1">Cell wall biogenesis; peptidoglycan biosynthesis.</text>
</comment>
<dbReference type="Gene3D" id="3.40.710.10">
    <property type="entry name" value="DD-peptidase/beta-lactamase superfamily"/>
    <property type="match status" value="1"/>
</dbReference>
<evidence type="ECO:0000256" key="2">
    <source>
        <dbReference type="ARBA" id="ARBA00007090"/>
    </source>
</evidence>
<dbReference type="PANTHER" id="PTHR32282:SF15">
    <property type="entry name" value="PENICILLIN-BINDING PROTEIN 1C"/>
    <property type="match status" value="1"/>
</dbReference>
<keyword evidence="7" id="KW-0808">Transferase</keyword>
<dbReference type="Pfam" id="PF06832">
    <property type="entry name" value="BiPBP_C"/>
    <property type="match status" value="1"/>
</dbReference>
<dbReference type="Pfam" id="PF00912">
    <property type="entry name" value="Transgly"/>
    <property type="match status" value="1"/>
</dbReference>
<evidence type="ECO:0000259" key="13">
    <source>
        <dbReference type="Pfam" id="PF00912"/>
    </source>
</evidence>
<dbReference type="InterPro" id="IPR012338">
    <property type="entry name" value="Beta-lactam/transpept-like"/>
</dbReference>
<evidence type="ECO:0000256" key="7">
    <source>
        <dbReference type="ARBA" id="ARBA00022679"/>
    </source>
</evidence>
<evidence type="ECO:0000256" key="6">
    <source>
        <dbReference type="ARBA" id="ARBA00022676"/>
    </source>
</evidence>
<evidence type="ECO:0000256" key="9">
    <source>
        <dbReference type="ARBA" id="ARBA00023268"/>
    </source>
</evidence>
<evidence type="ECO:0000256" key="3">
    <source>
        <dbReference type="ARBA" id="ARBA00007739"/>
    </source>
</evidence>
<evidence type="ECO:0000259" key="12">
    <source>
        <dbReference type="Pfam" id="PF00905"/>
    </source>
</evidence>
<dbReference type="EMBL" id="BAABWU010000001">
    <property type="protein sequence ID" value="GAA6195038.1"/>
    <property type="molecule type" value="Genomic_DNA"/>
</dbReference>
<evidence type="ECO:0000256" key="1">
    <source>
        <dbReference type="ARBA" id="ARBA00004752"/>
    </source>
</evidence>
<dbReference type="Gene3D" id="1.10.3810.10">
    <property type="entry name" value="Biosynthetic peptidoglycan transglycosylase-like"/>
    <property type="match status" value="1"/>
</dbReference>
<dbReference type="EC" id="2.4.99.28" evidence="10"/>
<keyword evidence="5" id="KW-0645">Protease</keyword>
<dbReference type="Pfam" id="PF00905">
    <property type="entry name" value="Transpeptidase"/>
    <property type="match status" value="1"/>
</dbReference>
<feature type="domain" description="Penicillin-binding protein transpeptidase" evidence="12">
    <location>
        <begin position="295"/>
        <end position="507"/>
    </location>
</feature>
<reference evidence="15 16" key="1">
    <citation type="submission" date="2024-04" db="EMBL/GenBank/DDBJ databases">
        <title>Draft genome sequence of Pseudophaeobacter arcticus NBRC 116598.</title>
        <authorList>
            <person name="Miyakawa T."/>
            <person name="Kusuya Y."/>
            <person name="Miura T."/>
        </authorList>
    </citation>
    <scope>NUCLEOTIDE SEQUENCE [LARGE SCALE GENOMIC DNA]</scope>
    <source>
        <strain evidence="15 16">SU-CL00105</strain>
    </source>
</reference>
<evidence type="ECO:0000256" key="8">
    <source>
        <dbReference type="ARBA" id="ARBA00022801"/>
    </source>
</evidence>
<proteinExistence type="inferred from homology"/>
<evidence type="ECO:0000256" key="10">
    <source>
        <dbReference type="ARBA" id="ARBA00044770"/>
    </source>
</evidence>
<dbReference type="SUPFAM" id="SSF53955">
    <property type="entry name" value="Lysozyme-like"/>
    <property type="match status" value="1"/>
</dbReference>
<sequence>MALLLAVAGAGLQRFDQWIAQTVLPVTLAETSTEVLDRNGALLRVYPVGDGIWRMAPQLAQVDPDFIAMLIAYEDKRFQTHAGVDPLAMLRAVGQALWHGRTISGGSTLTMQLARLLEDGTTGAWAGKLRQIRLALALERRLSKQQILGLYLTHAPYGGNLEGIRAASYAWFGKAPNRLTPSQAALLIALPQSPERRRPDRAAGAAAAARDRVLARLAQAGLLTGAQVAVAQQAPLPRRMQGFPRLAPHLSDRLLAARPGVSRLAVTLDAQVQAKMAALVAEAARKAGPRVSAALLAVDHRSGEILALVGSPSYEDSARQGFVDMTQALRSPGSTLKPLVYGLGFDSGLVHPESLIHDGPVDFDGYAPQNFDGQFRGDLRVREALQLSLNIPVVRLTREIGPAQLLAVMRRGGATPKLPGGKPGLAISLGGIGTSLQDLVQLYVGIAAGGQGPQLRALQSAGANDLPRMMSEVAAWQLGDILRGLAPPPGARAGVLAYKTGTSYGHRDAWAIGWDGQHVIGVWLGRADGTPVPGAFGGDLAAPVLFEAFGRLKPETAPPPPPPAATLILGAAELPLPLRRFRPRDAVFAASAAAPQVLFPPDGAALALEGAPLVVKLRGGTAPFALLADGRVLAKGQRRREFEVPNPGPGFANLVVLDSAGHSVSVDVEIDRLLH</sequence>
<dbReference type="InterPro" id="IPR001264">
    <property type="entry name" value="Glyco_trans_51"/>
</dbReference>
<gene>
    <name evidence="15" type="primary">pbpC</name>
    <name evidence="15" type="ORF">NBRC116598_04820</name>
</gene>
<comment type="similarity">
    <text evidence="3">In the N-terminal section; belongs to the glycosyltransferase 51 family.</text>
</comment>
<dbReference type="InterPro" id="IPR009647">
    <property type="entry name" value="PBP_C"/>
</dbReference>
<comment type="caution">
    <text evidence="15">The sequence shown here is derived from an EMBL/GenBank/DDBJ whole genome shotgun (WGS) entry which is preliminary data.</text>
</comment>
<comment type="similarity">
    <text evidence="2">In the C-terminal section; belongs to the transpeptidase family.</text>
</comment>
<dbReference type="InterPro" id="IPR001460">
    <property type="entry name" value="PCN-bd_Tpept"/>
</dbReference>
<keyword evidence="8" id="KW-0378">Hydrolase</keyword>
<dbReference type="InterPro" id="IPR036950">
    <property type="entry name" value="PBP_transglycosylase"/>
</dbReference>
<keyword evidence="9" id="KW-0511">Multifunctional enzyme</keyword>